<comment type="caution">
    <text evidence="2">The sequence shown here is derived from an EMBL/GenBank/DDBJ whole genome shotgun (WGS) entry which is preliminary data.</text>
</comment>
<protein>
    <submittedName>
        <fullName evidence="2">Paeninodin family lasso peptide</fullName>
    </submittedName>
</protein>
<evidence type="ECO:0000313" key="3">
    <source>
        <dbReference type="Proteomes" id="UP000547209"/>
    </source>
</evidence>
<dbReference type="RefSeq" id="WP_185143728.1">
    <property type="nucleotide sequence ID" value="NZ_JACJVP010000025.1"/>
</dbReference>
<dbReference type="Proteomes" id="UP000547209">
    <property type="component" value="Unassembled WGS sequence"/>
</dbReference>
<proteinExistence type="predicted"/>
<dbReference type="EMBL" id="JACJVP010000025">
    <property type="protein sequence ID" value="MBB6672266.1"/>
    <property type="molecule type" value="Genomic_DNA"/>
</dbReference>
<dbReference type="InterPro" id="IPR049825">
    <property type="entry name" value="Lasso_PadeA-like"/>
</dbReference>
<organism evidence="2 3">
    <name type="scientific">Cohnella nanjingensis</name>
    <dbReference type="NCBI Taxonomy" id="1387779"/>
    <lineage>
        <taxon>Bacteria</taxon>
        <taxon>Bacillati</taxon>
        <taxon>Bacillota</taxon>
        <taxon>Bacilli</taxon>
        <taxon>Bacillales</taxon>
        <taxon>Paenibacillaceae</taxon>
        <taxon>Cohnella</taxon>
    </lineage>
</organism>
<name>A0A7X0VFX6_9BACL</name>
<reference evidence="2 3" key="1">
    <citation type="submission" date="2020-08" db="EMBL/GenBank/DDBJ databases">
        <title>Cohnella phylogeny.</title>
        <authorList>
            <person name="Dunlap C."/>
        </authorList>
    </citation>
    <scope>NUCLEOTIDE SEQUENCE [LARGE SCALE GENOMIC DNA]</scope>
    <source>
        <strain evidence="2 3">DSM 28246</strain>
    </source>
</reference>
<evidence type="ECO:0000313" key="2">
    <source>
        <dbReference type="EMBL" id="MBB6672266.1"/>
    </source>
</evidence>
<dbReference type="NCBIfam" id="NF033524">
    <property type="entry name" value="lasso_PadeA_fam"/>
    <property type="match status" value="1"/>
</dbReference>
<keyword evidence="3" id="KW-1185">Reference proteome</keyword>
<evidence type="ECO:0000256" key="1">
    <source>
        <dbReference type="SAM" id="MobiDB-lite"/>
    </source>
</evidence>
<dbReference type="AlphaFoldDB" id="A0A7X0VFX6"/>
<accession>A0A7X0VFX6</accession>
<gene>
    <name evidence="2" type="ORF">H7C19_16415</name>
</gene>
<feature type="region of interest" description="Disordered" evidence="1">
    <location>
        <begin position="15"/>
        <end position="45"/>
    </location>
</feature>
<sequence length="45" mass="4956">MKKEWNQPILEVLDVNQTMGGPNGLYPDRNGKGTNNGHPHAPQDS</sequence>